<proteinExistence type="predicted"/>
<reference evidence="2" key="2">
    <citation type="submission" date="2019-02" db="EMBL/GenBank/DDBJ databases">
        <title>Opniocepnalus argus Var Kimnra genome.</title>
        <authorList>
            <person name="Zhou C."/>
            <person name="Xiao S."/>
        </authorList>
    </citation>
    <scope>NUCLEOTIDE SEQUENCE [LARGE SCALE GENOMIC DNA]</scope>
</reference>
<sequence length="53" mass="5952">MLRAEEPCQRFMPEKCGQTHTHTLILRCPSVLHPQIIGVYSTVPALKGHLSLL</sequence>
<dbReference type="AlphaFoldDB" id="A0A6G1QQT0"/>
<organism evidence="1 2">
    <name type="scientific">Channa argus</name>
    <name type="common">Northern snakehead</name>
    <name type="synonym">Ophicephalus argus</name>
    <dbReference type="NCBI Taxonomy" id="215402"/>
    <lineage>
        <taxon>Eukaryota</taxon>
        <taxon>Metazoa</taxon>
        <taxon>Chordata</taxon>
        <taxon>Craniata</taxon>
        <taxon>Vertebrata</taxon>
        <taxon>Euteleostomi</taxon>
        <taxon>Actinopterygii</taxon>
        <taxon>Neopterygii</taxon>
        <taxon>Teleostei</taxon>
        <taxon>Neoteleostei</taxon>
        <taxon>Acanthomorphata</taxon>
        <taxon>Anabantaria</taxon>
        <taxon>Anabantiformes</taxon>
        <taxon>Channoidei</taxon>
        <taxon>Channidae</taxon>
        <taxon>Channa</taxon>
    </lineage>
</organism>
<dbReference type="EMBL" id="CM015731">
    <property type="protein sequence ID" value="KAF3704653.1"/>
    <property type="molecule type" value="Genomic_DNA"/>
</dbReference>
<accession>A0A6G1QQT0</accession>
<evidence type="ECO:0000313" key="1">
    <source>
        <dbReference type="EMBL" id="KAF3704653.1"/>
    </source>
</evidence>
<keyword evidence="2" id="KW-1185">Reference proteome</keyword>
<protein>
    <submittedName>
        <fullName evidence="1">Uncharacterized protein</fullName>
    </submittedName>
</protein>
<evidence type="ECO:0000313" key="2">
    <source>
        <dbReference type="Proteomes" id="UP000503349"/>
    </source>
</evidence>
<reference evidence="1 2" key="1">
    <citation type="submission" date="2019-02" db="EMBL/GenBank/DDBJ databases">
        <title>Opniocepnalus argus genome.</title>
        <authorList>
            <person name="Zhou C."/>
            <person name="Xiao S."/>
        </authorList>
    </citation>
    <scope>NUCLEOTIDE SEQUENCE [LARGE SCALE GENOMIC DNA]</scope>
    <source>
        <strain evidence="1">OARG1902GOOAL</strain>
        <tissue evidence="1">Muscle</tissue>
    </source>
</reference>
<dbReference type="Proteomes" id="UP000503349">
    <property type="component" value="Chromosome 20"/>
</dbReference>
<gene>
    <name evidence="1" type="ORF">EXN66_Car020342</name>
</gene>
<name>A0A6G1QQT0_CHAAH</name>